<proteinExistence type="predicted"/>
<dbReference type="InterPro" id="IPR016918">
    <property type="entry name" value="UCP029394"/>
</dbReference>
<dbReference type="InterPro" id="IPR032710">
    <property type="entry name" value="NTF2-like_dom_sf"/>
</dbReference>
<keyword evidence="3" id="KW-1185">Reference proteome</keyword>
<feature type="domain" description="DUF4440" evidence="1">
    <location>
        <begin position="17"/>
        <end position="112"/>
    </location>
</feature>
<evidence type="ECO:0000313" key="2">
    <source>
        <dbReference type="EMBL" id="XAE44490.1"/>
    </source>
</evidence>
<dbReference type="PIRSF" id="PIRSF029394">
    <property type="entry name" value="UCP029394"/>
    <property type="match status" value="1"/>
</dbReference>
<gene>
    <name evidence="2" type="ORF">AAC691_08720</name>
</gene>
<dbReference type="EMBL" id="CP152276">
    <property type="protein sequence ID" value="XAE44490.1"/>
    <property type="molecule type" value="Genomic_DNA"/>
</dbReference>
<evidence type="ECO:0000313" key="3">
    <source>
        <dbReference type="Proteomes" id="UP001449795"/>
    </source>
</evidence>
<dbReference type="Pfam" id="PF14534">
    <property type="entry name" value="DUF4440"/>
    <property type="match status" value="1"/>
</dbReference>
<reference evidence="2 3" key="1">
    <citation type="submission" date="2024-04" db="EMBL/GenBank/DDBJ databases">
        <title>Complete genome sequence of Nguyenibacter vanlangesis HBCM-1154, a strain capable of nitrogen fixation, IAA production, and phosphorus solubilization isolated from sugarcane soil.</title>
        <authorList>
            <person name="MY HANH P."/>
        </authorList>
    </citation>
    <scope>NUCLEOTIDE SEQUENCE [LARGE SCALE GENOMIC DNA]</scope>
    <source>
        <strain evidence="2 3">HBCM 1154</strain>
    </source>
</reference>
<evidence type="ECO:0000259" key="1">
    <source>
        <dbReference type="Pfam" id="PF14534"/>
    </source>
</evidence>
<dbReference type="SUPFAM" id="SSF54427">
    <property type="entry name" value="NTF2-like"/>
    <property type="match status" value="1"/>
</dbReference>
<name>A0ABZ3D9U9_9PROT</name>
<dbReference type="RefSeq" id="WP_342629742.1">
    <property type="nucleotide sequence ID" value="NZ_CP152276.1"/>
</dbReference>
<sequence length="131" mass="14611">MENLESAVHHEIVELHNLLQDWFRAKGADDKDAILERFDPAYTMIGAAGRLIGFTDFAAALPNIRGTRPGLVMEIHDVRILHAFAGGVAALYREVQIQGDARTDRWSTAIFVASADSKALLWKHLQETFLP</sequence>
<accession>A0ABZ3D9U9</accession>
<organism evidence="2 3">
    <name type="scientific">Nguyenibacter vanlangensis</name>
    <dbReference type="NCBI Taxonomy" id="1216886"/>
    <lineage>
        <taxon>Bacteria</taxon>
        <taxon>Pseudomonadati</taxon>
        <taxon>Pseudomonadota</taxon>
        <taxon>Alphaproteobacteria</taxon>
        <taxon>Acetobacterales</taxon>
        <taxon>Acetobacteraceae</taxon>
        <taxon>Nguyenibacter</taxon>
    </lineage>
</organism>
<dbReference type="Proteomes" id="UP001449795">
    <property type="component" value="Chromosome"/>
</dbReference>
<dbReference type="Gene3D" id="3.10.450.50">
    <property type="match status" value="1"/>
</dbReference>
<dbReference type="InterPro" id="IPR027843">
    <property type="entry name" value="DUF4440"/>
</dbReference>
<protein>
    <recommendedName>
        <fullName evidence="1">DUF4440 domain-containing protein</fullName>
    </recommendedName>
</protein>